<accession>A0A8B6XE71</accession>
<dbReference type="InterPro" id="IPR009056">
    <property type="entry name" value="Cyt_c-like_dom"/>
</dbReference>
<reference evidence="15" key="2">
    <citation type="submission" date="2025-04" db="UniProtKB">
        <authorList>
            <consortium name="RefSeq"/>
        </authorList>
    </citation>
    <scope>IDENTIFICATION</scope>
    <source>
        <strain evidence="15">DH4</strain>
        <tissue evidence="15">Whole body</tissue>
    </source>
</reference>
<keyword evidence="7 11" id="KW-0249">Electron transport</keyword>
<evidence type="ECO:0000256" key="6">
    <source>
        <dbReference type="ARBA" id="ARBA00022723"/>
    </source>
</evidence>
<dbReference type="OrthoDB" id="449280at2759"/>
<evidence type="ECO:0000256" key="7">
    <source>
        <dbReference type="ARBA" id="ARBA00022982"/>
    </source>
</evidence>
<name>A0A7M7FYZ8_APIME</name>
<proteinExistence type="inferred from homology"/>
<dbReference type="GeneID" id="724543"/>
<keyword evidence="11" id="KW-0496">Mitochondrion</keyword>
<comment type="function">
    <text evidence="1 11">Electron carrier protein. The oxidized form of the cytochrome c heme group can accept an electron from the heme group of the cytochrome c1 subunit of cytochrome reductase. Cytochrome c then transfers this electron to the cytochrome oxidase complex, the final protein carrier in the mitochondrial electron-transport chain.</text>
</comment>
<evidence type="ECO:0000256" key="5">
    <source>
        <dbReference type="ARBA" id="ARBA00022617"/>
    </source>
</evidence>
<dbReference type="EnsemblMetazoa" id="XM_001120432">
    <property type="protein sequence ID" value="XP_001120432"/>
    <property type="gene ID" value="LOC724543"/>
</dbReference>
<evidence type="ECO:0000256" key="3">
    <source>
        <dbReference type="ARBA" id="ARBA00006488"/>
    </source>
</evidence>
<dbReference type="GO" id="GO:0046872">
    <property type="term" value="F:metal ion binding"/>
    <property type="evidence" value="ECO:0007669"/>
    <property type="project" value="UniProtKB-KW"/>
</dbReference>
<dbReference type="RefSeq" id="XP_001120432.1">
    <property type="nucleotide sequence ID" value="XM_001120432.4"/>
</dbReference>
<comment type="PTM">
    <text evidence="11">Binds 1 heme group per subunit.</text>
</comment>
<gene>
    <name evidence="13" type="primary">724543</name>
    <name evidence="15" type="synonym">LOC724543</name>
</gene>
<dbReference type="OMA" id="FFNHNCA"/>
<evidence type="ECO:0000256" key="8">
    <source>
        <dbReference type="ARBA" id="ARBA00023004"/>
    </source>
</evidence>
<organism evidence="13">
    <name type="scientific">Apis mellifera</name>
    <name type="common">Honeybee</name>
    <dbReference type="NCBI Taxonomy" id="7460"/>
    <lineage>
        <taxon>Eukaryota</taxon>
        <taxon>Metazoa</taxon>
        <taxon>Ecdysozoa</taxon>
        <taxon>Arthropoda</taxon>
        <taxon>Hexapoda</taxon>
        <taxon>Insecta</taxon>
        <taxon>Pterygota</taxon>
        <taxon>Neoptera</taxon>
        <taxon>Endopterygota</taxon>
        <taxon>Hymenoptera</taxon>
        <taxon>Apocrita</taxon>
        <taxon>Aculeata</taxon>
        <taxon>Apoidea</taxon>
        <taxon>Anthophila</taxon>
        <taxon>Apidae</taxon>
        <taxon>Apis</taxon>
    </lineage>
</organism>
<keyword evidence="14" id="KW-1185">Reference proteome</keyword>
<dbReference type="GO" id="GO:0020037">
    <property type="term" value="F:heme binding"/>
    <property type="evidence" value="ECO:0007669"/>
    <property type="project" value="InterPro"/>
</dbReference>
<evidence type="ECO:0000256" key="11">
    <source>
        <dbReference type="RuleBase" id="RU004427"/>
    </source>
</evidence>
<dbReference type="GO" id="GO:0005758">
    <property type="term" value="C:mitochondrial intermembrane space"/>
    <property type="evidence" value="ECO:0007669"/>
    <property type="project" value="UniProtKB-SubCell"/>
</dbReference>
<dbReference type="GO" id="GO:0009055">
    <property type="term" value="F:electron transfer activity"/>
    <property type="evidence" value="ECO:0007669"/>
    <property type="project" value="InterPro"/>
</dbReference>
<dbReference type="KEGG" id="ame:724543"/>
<dbReference type="InterPro" id="IPR002327">
    <property type="entry name" value="Cyt_c_1A/1B"/>
</dbReference>
<dbReference type="Pfam" id="PF00034">
    <property type="entry name" value="Cytochrom_C"/>
    <property type="match status" value="1"/>
</dbReference>
<dbReference type="Gene3D" id="1.10.760.10">
    <property type="entry name" value="Cytochrome c-like domain"/>
    <property type="match status" value="1"/>
</dbReference>
<evidence type="ECO:0000256" key="9">
    <source>
        <dbReference type="PROSITE-ProRule" id="PRU00433"/>
    </source>
</evidence>
<evidence type="ECO:0000313" key="13">
    <source>
        <dbReference type="EnsemblMetazoa" id="XP_001120432"/>
    </source>
</evidence>
<evidence type="ECO:0000313" key="15">
    <source>
        <dbReference type="RefSeq" id="XP_001120432.1"/>
    </source>
</evidence>
<feature type="domain" description="Cytochrome c" evidence="12">
    <location>
        <begin position="2"/>
        <end position="103"/>
    </location>
</feature>
<accession>A0A7M7FYZ8</accession>
<evidence type="ECO:0000256" key="2">
    <source>
        <dbReference type="ARBA" id="ARBA00004569"/>
    </source>
</evidence>
<dbReference type="AlphaFoldDB" id="A0A7M7FYZ8"/>
<dbReference type="PANTHER" id="PTHR11961">
    <property type="entry name" value="CYTOCHROME C"/>
    <property type="match status" value="1"/>
</dbReference>
<comment type="similarity">
    <text evidence="3 10">Belongs to the cytochrome c family.</text>
</comment>
<keyword evidence="5 9" id="KW-0349">Heme</keyword>
<evidence type="ECO:0000256" key="1">
    <source>
        <dbReference type="ARBA" id="ARBA00002555"/>
    </source>
</evidence>
<evidence type="ECO:0000259" key="12">
    <source>
        <dbReference type="PROSITE" id="PS51007"/>
    </source>
</evidence>
<evidence type="ECO:0000313" key="14">
    <source>
        <dbReference type="Proteomes" id="UP000005203"/>
    </source>
</evidence>
<keyword evidence="6 9" id="KW-0479">Metal-binding</keyword>
<sequence>MGDPVKGKTLFVRMCSMCHTVGKNEKHRVGPNLFGIFGKTCGTTAGFNYTDAMKNKNIVWNESTLDEYLRLPKDFVPGTRMVFTGIKKADERKDVIAYLATLK</sequence>
<keyword evidence="11" id="KW-0679">Respiratory chain</keyword>
<dbReference type="PROSITE" id="PS51007">
    <property type="entry name" value="CYTC"/>
    <property type="match status" value="1"/>
</dbReference>
<dbReference type="PRINTS" id="PR00604">
    <property type="entry name" value="CYTCHRMECIAB"/>
</dbReference>
<keyword evidence="8 9" id="KW-0408">Iron</keyword>
<dbReference type="SUPFAM" id="SSF46626">
    <property type="entry name" value="Cytochrome c"/>
    <property type="match status" value="1"/>
</dbReference>
<dbReference type="InterPro" id="IPR036909">
    <property type="entry name" value="Cyt_c-like_dom_sf"/>
</dbReference>
<dbReference type="Proteomes" id="UP000005203">
    <property type="component" value="Linkage group LG10"/>
</dbReference>
<evidence type="ECO:0000256" key="4">
    <source>
        <dbReference type="ARBA" id="ARBA00022448"/>
    </source>
</evidence>
<evidence type="ECO:0000256" key="10">
    <source>
        <dbReference type="RuleBase" id="RU004426"/>
    </source>
</evidence>
<comment type="subcellular location">
    <subcellularLocation>
        <location evidence="2">Mitochondrion intermembrane space</location>
    </subcellularLocation>
</comment>
<keyword evidence="4 11" id="KW-0813">Transport</keyword>
<protein>
    <submittedName>
        <fullName evidence="15">Cytochrome c, testis-specific-like</fullName>
    </submittedName>
</protein>
<dbReference type="FunFam" id="1.10.760.10:FF:000001">
    <property type="entry name" value="Cytochrome c iso-1"/>
    <property type="match status" value="1"/>
</dbReference>
<reference evidence="13" key="1">
    <citation type="submission" date="2021-01" db="UniProtKB">
        <authorList>
            <consortium name="EnsemblMetazoa"/>
        </authorList>
    </citation>
    <scope>IDENTIFICATION</scope>
    <source>
        <strain evidence="13">DH4</strain>
    </source>
</reference>